<feature type="compositionally biased region" description="Polar residues" evidence="2">
    <location>
        <begin position="501"/>
        <end position="514"/>
    </location>
</feature>
<dbReference type="EMBL" id="JAKMXF010000222">
    <property type="protein sequence ID" value="KAI6654396.1"/>
    <property type="molecule type" value="Genomic_DNA"/>
</dbReference>
<evidence type="ECO:0000256" key="1">
    <source>
        <dbReference type="SAM" id="Coils"/>
    </source>
</evidence>
<feature type="coiled-coil region" evidence="1">
    <location>
        <begin position="626"/>
        <end position="653"/>
    </location>
</feature>
<feature type="region of interest" description="Disordered" evidence="2">
    <location>
        <begin position="469"/>
        <end position="556"/>
    </location>
</feature>
<evidence type="ECO:0000313" key="3">
    <source>
        <dbReference type="EMBL" id="KAI6654396.1"/>
    </source>
</evidence>
<feature type="compositionally biased region" description="Polar residues" evidence="2">
    <location>
        <begin position="199"/>
        <end position="210"/>
    </location>
</feature>
<evidence type="ECO:0008006" key="5">
    <source>
        <dbReference type="Google" id="ProtNLM"/>
    </source>
</evidence>
<feature type="region of interest" description="Disordered" evidence="2">
    <location>
        <begin position="177"/>
        <end position="212"/>
    </location>
</feature>
<dbReference type="Proteomes" id="UP001165289">
    <property type="component" value="Unassembled WGS sequence"/>
</dbReference>
<reference evidence="3 4" key="1">
    <citation type="journal article" date="2023" name="BMC Biol.">
        <title>The compact genome of the sponge Oopsacas minuta (Hexactinellida) is lacking key metazoan core genes.</title>
        <authorList>
            <person name="Santini S."/>
            <person name="Schenkelaars Q."/>
            <person name="Jourda C."/>
            <person name="Duchesne M."/>
            <person name="Belahbib H."/>
            <person name="Rocher C."/>
            <person name="Selva M."/>
            <person name="Riesgo A."/>
            <person name="Vervoort M."/>
            <person name="Leys S.P."/>
            <person name="Kodjabachian L."/>
            <person name="Le Bivic A."/>
            <person name="Borchiellini C."/>
            <person name="Claverie J.M."/>
            <person name="Renard E."/>
        </authorList>
    </citation>
    <scope>NUCLEOTIDE SEQUENCE [LARGE SCALE GENOMIC DNA]</scope>
    <source>
        <strain evidence="3">SPO-2</strain>
    </source>
</reference>
<dbReference type="AlphaFoldDB" id="A0AAV7JZP8"/>
<accession>A0AAV7JZP8</accession>
<evidence type="ECO:0000313" key="4">
    <source>
        <dbReference type="Proteomes" id="UP001165289"/>
    </source>
</evidence>
<keyword evidence="4" id="KW-1185">Reference proteome</keyword>
<name>A0AAV7JZP8_9METZ</name>
<comment type="caution">
    <text evidence="3">The sequence shown here is derived from an EMBL/GenBank/DDBJ whole genome shotgun (WGS) entry which is preliminary data.</text>
</comment>
<sequence length="668" mass="76062">MTQIYSFSFVENILDIPGADQPFVQLSDNEFEFVESGEEDYTDIVGETYDTLDSVPSEFEPNVRYKKNIRIDEMVHMPPTDVENSEVPESLDLIYDTLESVPPQPPDQLQSDSSLWKPPIKTTLVPLIQIPTISTMGKQISSTYSMLSVDEQDIETDVGGGKARPESCYSLLDASEIEENSDRPPFPLPPFSNIPECLENSNAVEGGNSSEKAELLPDTLPEYTEIDTKVDGSIEEVIYDERIIVDRSDLNIADYEDPSSLTLPPPSKPLNLSDIKKEDFPSYDTTFQLNQKFLQETTSAEYSKIVLPTSLINPNSNSQPTSEYDILNDAQEVAQQIPDRNFITKSESLDILLQETTKLQHLMSVDLNNHDKDEQDMEKMKAELDKHLSEFSDIRDLDVSLQVTPTTEQENAKNLLVMEDLYASPKKIIGLKETGFSYEDSIPSVEDIYAGVEPPTLPISSVNLAEDLEDIDPSIPPPPPRTFSLNNQLTTSSRPKFPEPNSLSNSSNDYQTTSSKDRETTEVDYSTIESSKNPDILHTTSLESPEEPMKRTLSKREKKDMEKICYGSKKISTIMSAKEIGIYFKDIIENESIDINDINYLNRYEKRRMKKLRKNFQAKVYQREKRQDYLQEVYELQAEKAMLEKELEIITRERDQLWNLELGYLRAL</sequence>
<feature type="compositionally biased region" description="Basic and acidic residues" evidence="2">
    <location>
        <begin position="547"/>
        <end position="556"/>
    </location>
</feature>
<organism evidence="3 4">
    <name type="scientific">Oopsacas minuta</name>
    <dbReference type="NCBI Taxonomy" id="111878"/>
    <lineage>
        <taxon>Eukaryota</taxon>
        <taxon>Metazoa</taxon>
        <taxon>Porifera</taxon>
        <taxon>Hexactinellida</taxon>
        <taxon>Hexasterophora</taxon>
        <taxon>Lyssacinosida</taxon>
        <taxon>Leucopsacidae</taxon>
        <taxon>Oopsacas</taxon>
    </lineage>
</organism>
<evidence type="ECO:0000256" key="2">
    <source>
        <dbReference type="SAM" id="MobiDB-lite"/>
    </source>
</evidence>
<proteinExistence type="predicted"/>
<keyword evidence="1" id="KW-0175">Coiled coil</keyword>
<protein>
    <recommendedName>
        <fullName evidence="5">BZIP domain-containing protein</fullName>
    </recommendedName>
</protein>
<feature type="compositionally biased region" description="Polar residues" evidence="2">
    <location>
        <begin position="483"/>
        <end position="494"/>
    </location>
</feature>
<feature type="compositionally biased region" description="Polar residues" evidence="2">
    <location>
        <begin position="523"/>
        <end position="543"/>
    </location>
</feature>
<gene>
    <name evidence="3" type="ORF">LOD99_792</name>
</gene>